<evidence type="ECO:0000313" key="1">
    <source>
        <dbReference type="EMBL" id="KAJ7993768.1"/>
    </source>
</evidence>
<reference evidence="1" key="1">
    <citation type="submission" date="2021-05" db="EMBL/GenBank/DDBJ databases">
        <authorList>
            <person name="Pan Q."/>
            <person name="Jouanno E."/>
            <person name="Zahm M."/>
            <person name="Klopp C."/>
            <person name="Cabau C."/>
            <person name="Louis A."/>
            <person name="Berthelot C."/>
            <person name="Parey E."/>
            <person name="Roest Crollius H."/>
            <person name="Montfort J."/>
            <person name="Robinson-Rechavi M."/>
            <person name="Bouchez O."/>
            <person name="Lampietro C."/>
            <person name="Lopez Roques C."/>
            <person name="Donnadieu C."/>
            <person name="Postlethwait J."/>
            <person name="Bobe J."/>
            <person name="Dillon D."/>
            <person name="Chandos A."/>
            <person name="von Hippel F."/>
            <person name="Guiguen Y."/>
        </authorList>
    </citation>
    <scope>NUCLEOTIDE SEQUENCE</scope>
    <source>
        <strain evidence="1">YG-Jan2019</strain>
    </source>
</reference>
<name>A0ACC2FR09_DALPE</name>
<accession>A0ACC2FR09</accession>
<protein>
    <submittedName>
        <fullName evidence="1">Uncharacterized protein</fullName>
    </submittedName>
</protein>
<evidence type="ECO:0000313" key="2">
    <source>
        <dbReference type="Proteomes" id="UP001157502"/>
    </source>
</evidence>
<comment type="caution">
    <text evidence="1">The sequence shown here is derived from an EMBL/GenBank/DDBJ whole genome shotgun (WGS) entry which is preliminary data.</text>
</comment>
<dbReference type="EMBL" id="CM055750">
    <property type="protein sequence ID" value="KAJ7993768.1"/>
    <property type="molecule type" value="Genomic_DNA"/>
</dbReference>
<proteinExistence type="predicted"/>
<keyword evidence="2" id="KW-1185">Reference proteome</keyword>
<gene>
    <name evidence="1" type="ORF">DPEC_G00258120</name>
</gene>
<organism evidence="1 2">
    <name type="scientific">Dallia pectoralis</name>
    <name type="common">Alaska blackfish</name>
    <dbReference type="NCBI Taxonomy" id="75939"/>
    <lineage>
        <taxon>Eukaryota</taxon>
        <taxon>Metazoa</taxon>
        <taxon>Chordata</taxon>
        <taxon>Craniata</taxon>
        <taxon>Vertebrata</taxon>
        <taxon>Euteleostomi</taxon>
        <taxon>Actinopterygii</taxon>
        <taxon>Neopterygii</taxon>
        <taxon>Teleostei</taxon>
        <taxon>Protacanthopterygii</taxon>
        <taxon>Esociformes</taxon>
        <taxon>Umbridae</taxon>
        <taxon>Dallia</taxon>
    </lineage>
</organism>
<sequence length="151" mass="17000">MKGLHVSRWNLVSGGRLHSLLSHHAALQWILWELSLLPSIVGNEACLPLTVSPGLTTGRETTSRPSPIDRFIYSQTALGRSRPVTSPGLFALYRLSRGRTAWSKPLITRPTTGSKPLSHVTNALYLQDKRECTTRRKYNQLQWRIVAWGPM</sequence>
<dbReference type="Proteomes" id="UP001157502">
    <property type="component" value="Chromosome 23"/>
</dbReference>